<evidence type="ECO:0000256" key="5">
    <source>
        <dbReference type="ARBA" id="ARBA00022692"/>
    </source>
</evidence>
<keyword evidence="4" id="KW-0997">Cell inner membrane</keyword>
<keyword evidence="3" id="KW-1003">Cell membrane</keyword>
<keyword evidence="6" id="KW-0479">Metal-binding</keyword>
<dbReference type="InterPro" id="IPR005804">
    <property type="entry name" value="FA_desaturase_dom"/>
</dbReference>
<evidence type="ECO:0000256" key="11">
    <source>
        <dbReference type="ARBA" id="ARBA00023136"/>
    </source>
</evidence>
<dbReference type="eggNOG" id="COG3239">
    <property type="taxonomic scope" value="Bacteria"/>
</dbReference>
<keyword evidence="8" id="KW-0560">Oxidoreductase</keyword>
<dbReference type="PANTHER" id="PTHR38674:SF1">
    <property type="entry name" value="ALKANE 1-MONOOXYGENASE 1"/>
    <property type="match status" value="1"/>
</dbReference>
<evidence type="ECO:0000256" key="12">
    <source>
        <dbReference type="SAM" id="MobiDB-lite"/>
    </source>
</evidence>
<dbReference type="InterPro" id="IPR033885">
    <property type="entry name" value="AlkB/XylM"/>
</dbReference>
<organism evidence="15 16">
    <name type="scientific">Paenirhodobacter enshiensis</name>
    <dbReference type="NCBI Taxonomy" id="1105367"/>
    <lineage>
        <taxon>Bacteria</taxon>
        <taxon>Pseudomonadati</taxon>
        <taxon>Pseudomonadota</taxon>
        <taxon>Alphaproteobacteria</taxon>
        <taxon>Rhodobacterales</taxon>
        <taxon>Rhodobacter group</taxon>
        <taxon>Paenirhodobacter</taxon>
    </lineage>
</organism>
<keyword evidence="5 13" id="KW-0812">Transmembrane</keyword>
<dbReference type="PANTHER" id="PTHR38674">
    <property type="entry name" value="ALKANE 1-MONOOXYGENASE 1"/>
    <property type="match status" value="1"/>
</dbReference>
<evidence type="ECO:0000256" key="10">
    <source>
        <dbReference type="ARBA" id="ARBA00023033"/>
    </source>
</evidence>
<dbReference type="GO" id="GO:0006629">
    <property type="term" value="P:lipid metabolic process"/>
    <property type="evidence" value="ECO:0007669"/>
    <property type="project" value="InterPro"/>
</dbReference>
<gene>
    <name evidence="15" type="ORF">CG50_07000</name>
</gene>
<feature type="transmembrane region" description="Helical" evidence="13">
    <location>
        <begin position="12"/>
        <end position="30"/>
    </location>
</feature>
<name>A0A086XSN4_9RHOB</name>
<feature type="transmembrane region" description="Helical" evidence="13">
    <location>
        <begin position="217"/>
        <end position="235"/>
    </location>
</feature>
<evidence type="ECO:0000256" key="4">
    <source>
        <dbReference type="ARBA" id="ARBA00022519"/>
    </source>
</evidence>
<dbReference type="OrthoDB" id="4759734at2"/>
<feature type="transmembrane region" description="Helical" evidence="13">
    <location>
        <begin position="74"/>
        <end position="93"/>
    </location>
</feature>
<evidence type="ECO:0000256" key="3">
    <source>
        <dbReference type="ARBA" id="ARBA00022475"/>
    </source>
</evidence>
<dbReference type="STRING" id="1105367.CG50_07000"/>
<evidence type="ECO:0000256" key="6">
    <source>
        <dbReference type="ARBA" id="ARBA00022723"/>
    </source>
</evidence>
<keyword evidence="9" id="KW-0408">Iron</keyword>
<evidence type="ECO:0000256" key="7">
    <source>
        <dbReference type="ARBA" id="ARBA00022989"/>
    </source>
</evidence>
<feature type="region of interest" description="Disordered" evidence="12">
    <location>
        <begin position="305"/>
        <end position="328"/>
    </location>
</feature>
<dbReference type="Pfam" id="PF00487">
    <property type="entry name" value="FA_desaturase"/>
    <property type="match status" value="1"/>
</dbReference>
<reference evidence="15 16" key="1">
    <citation type="submission" date="2014-03" db="EMBL/GenBank/DDBJ databases">
        <title>Genome of Paenirhodobacter enshiensis DW2-9.</title>
        <authorList>
            <person name="Wang D."/>
            <person name="Wang G."/>
        </authorList>
    </citation>
    <scope>NUCLEOTIDE SEQUENCE [LARGE SCALE GENOMIC DNA]</scope>
    <source>
        <strain evidence="15 16">DW2-9</strain>
    </source>
</reference>
<evidence type="ECO:0000313" key="16">
    <source>
        <dbReference type="Proteomes" id="UP000028824"/>
    </source>
</evidence>
<dbReference type="CDD" id="cd03512">
    <property type="entry name" value="Alkane-hydroxylase"/>
    <property type="match status" value="1"/>
</dbReference>
<evidence type="ECO:0000256" key="1">
    <source>
        <dbReference type="ARBA" id="ARBA00004429"/>
    </source>
</evidence>
<protein>
    <recommendedName>
        <fullName evidence="14">Fatty acid desaturase domain-containing protein</fullName>
    </recommendedName>
</protein>
<keyword evidence="16" id="KW-1185">Reference proteome</keyword>
<comment type="caution">
    <text evidence="15">The sequence shown here is derived from an EMBL/GenBank/DDBJ whole genome shotgun (WGS) entry which is preliminary data.</text>
</comment>
<evidence type="ECO:0000256" key="8">
    <source>
        <dbReference type="ARBA" id="ARBA00023002"/>
    </source>
</evidence>
<evidence type="ECO:0000256" key="13">
    <source>
        <dbReference type="SAM" id="Phobius"/>
    </source>
</evidence>
<accession>A0A086XSN4</accession>
<dbReference type="Proteomes" id="UP000028824">
    <property type="component" value="Unassembled WGS sequence"/>
</dbReference>
<keyword evidence="10" id="KW-0503">Monooxygenase</keyword>
<sequence>MRIGRDVPQVDVFAVASFAPVPLLMIGALMGGIWPWLALGWIAIVIALFDRLIGRASPDAPEGTIFAEADALSAALAVAHFVLMLLAVASVAGETGVGWGGRFALFMGFSLFFGQVSNSNAHELIHRGDRRLFDLGKWVYITLLFGHHVSAHRLIHHRFVATPEDPNSAVLGESFYDFAPQAWTGSFRAGWQAEAIRARGRPKAASFKAWLRALNPYYSYVGGALACLLLVTVLFGWRGLIAYLLICAYAQTQILLADYVQHYGLRRRSTGPLSYEPVTARHSWDAREPLSSLWMLNAPRHSDHHAHPGRPYPELRLDNPEVPRPERPMLPRSLPVMATLALFPRLWRKVMDPRVRRLHAATGQD</sequence>
<evidence type="ECO:0000259" key="14">
    <source>
        <dbReference type="Pfam" id="PF00487"/>
    </source>
</evidence>
<dbReference type="AlphaFoldDB" id="A0A086XSN4"/>
<proteinExistence type="inferred from homology"/>
<comment type="similarity">
    <text evidence="2">Belongs to the fatty acid desaturase type 1 family. AlkB subfamily.</text>
</comment>
<keyword evidence="11 13" id="KW-0472">Membrane</keyword>
<evidence type="ECO:0000256" key="2">
    <source>
        <dbReference type="ARBA" id="ARBA00010823"/>
    </source>
</evidence>
<dbReference type="GO" id="GO:0046872">
    <property type="term" value="F:metal ion binding"/>
    <property type="evidence" value="ECO:0007669"/>
    <property type="project" value="UniProtKB-KW"/>
</dbReference>
<keyword evidence="7 13" id="KW-1133">Transmembrane helix</keyword>
<feature type="domain" description="Fatty acid desaturase" evidence="14">
    <location>
        <begin position="103"/>
        <end position="322"/>
    </location>
</feature>
<dbReference type="EMBL" id="JFZB01000029">
    <property type="protein sequence ID" value="KFI25034.1"/>
    <property type="molecule type" value="Genomic_DNA"/>
</dbReference>
<dbReference type="GO" id="GO:0005886">
    <property type="term" value="C:plasma membrane"/>
    <property type="evidence" value="ECO:0007669"/>
    <property type="project" value="UniProtKB-SubCell"/>
</dbReference>
<dbReference type="GO" id="GO:0004497">
    <property type="term" value="F:monooxygenase activity"/>
    <property type="evidence" value="ECO:0007669"/>
    <property type="project" value="UniProtKB-KW"/>
</dbReference>
<evidence type="ECO:0000313" key="15">
    <source>
        <dbReference type="EMBL" id="KFI25034.1"/>
    </source>
</evidence>
<evidence type="ECO:0000256" key="9">
    <source>
        <dbReference type="ARBA" id="ARBA00023004"/>
    </source>
</evidence>
<comment type="subcellular location">
    <subcellularLocation>
        <location evidence="1">Cell inner membrane</location>
        <topology evidence="1">Multi-pass membrane protein</topology>
    </subcellularLocation>
</comment>
<feature type="compositionally biased region" description="Basic and acidic residues" evidence="12">
    <location>
        <begin position="313"/>
        <end position="328"/>
    </location>
</feature>